<sequence>MPEKIPYAITRYVNETNGLYGVMNRRLAQVPLFGGTDYSLAEMANCPWAVPWQRLQQNLEEFPNLKRWFDTIAARPAAIPSYEKGKDISD</sequence>
<dbReference type="EMBL" id="LHZF01000104">
    <property type="protein sequence ID" value="KXV19874.1"/>
    <property type="molecule type" value="Genomic_DNA"/>
</dbReference>
<dbReference type="Gene3D" id="1.20.1050.10">
    <property type="match status" value="1"/>
</dbReference>
<feature type="domain" description="GST C-terminal" evidence="1">
    <location>
        <begin position="1"/>
        <end position="90"/>
    </location>
</feature>
<accession>A0A149RZF8</accession>
<evidence type="ECO:0000259" key="1">
    <source>
        <dbReference type="PROSITE" id="PS50405"/>
    </source>
</evidence>
<dbReference type="AlphaFoldDB" id="A0A149RZF8"/>
<dbReference type="PANTHER" id="PTHR44051">
    <property type="entry name" value="GLUTATHIONE S-TRANSFERASE-RELATED"/>
    <property type="match status" value="1"/>
</dbReference>
<dbReference type="PANTHER" id="PTHR44051:SF19">
    <property type="entry name" value="DISULFIDE-BOND OXIDOREDUCTASE YFCG"/>
    <property type="match status" value="1"/>
</dbReference>
<evidence type="ECO:0000313" key="3">
    <source>
        <dbReference type="Proteomes" id="UP000075526"/>
    </source>
</evidence>
<protein>
    <submittedName>
        <fullName evidence="2">GST-like protein yfcG</fullName>
    </submittedName>
</protein>
<dbReference type="PATRIC" id="fig|178901.13.peg.490"/>
<dbReference type="InterPro" id="IPR004046">
    <property type="entry name" value="GST_C"/>
</dbReference>
<comment type="caution">
    <text evidence="2">The sequence shown here is derived from an EMBL/GenBank/DDBJ whole genome shotgun (WGS) entry which is preliminary data.</text>
</comment>
<proteinExistence type="predicted"/>
<gene>
    <name evidence="2" type="ORF">AD933_01355</name>
</gene>
<dbReference type="Pfam" id="PF00043">
    <property type="entry name" value="GST_C"/>
    <property type="match status" value="1"/>
</dbReference>
<dbReference type="SUPFAM" id="SSF47616">
    <property type="entry name" value="GST C-terminal domain-like"/>
    <property type="match status" value="1"/>
</dbReference>
<organism evidence="2 3">
    <name type="scientific">Acetobacter malorum</name>
    <dbReference type="NCBI Taxonomy" id="178901"/>
    <lineage>
        <taxon>Bacteria</taxon>
        <taxon>Pseudomonadati</taxon>
        <taxon>Pseudomonadota</taxon>
        <taxon>Alphaproteobacteria</taxon>
        <taxon>Acetobacterales</taxon>
        <taxon>Acetobacteraceae</taxon>
        <taxon>Acetobacter</taxon>
    </lineage>
</organism>
<dbReference type="PROSITE" id="PS50405">
    <property type="entry name" value="GST_CTER"/>
    <property type="match status" value="1"/>
</dbReference>
<dbReference type="Proteomes" id="UP000075526">
    <property type="component" value="Unassembled WGS sequence"/>
</dbReference>
<dbReference type="InterPro" id="IPR010987">
    <property type="entry name" value="Glutathione-S-Trfase_C-like"/>
</dbReference>
<evidence type="ECO:0000313" key="2">
    <source>
        <dbReference type="EMBL" id="KXV19874.1"/>
    </source>
</evidence>
<name>A0A149RZF8_9PROT</name>
<dbReference type="InterPro" id="IPR036282">
    <property type="entry name" value="Glutathione-S-Trfase_C_sf"/>
</dbReference>
<reference evidence="2 3" key="1">
    <citation type="submission" date="2015-06" db="EMBL/GenBank/DDBJ databases">
        <title>Improved classification and identification of acetic acid bacteria using matrix-assisted laser desorption/ionization time-of-flight mass spectrometry; Gluconobacter nephelii and Gluconobacter uchimurae are later heterotypic synonyms of Gluconobacter japonicus and Gluconobacter oxydans, respectively.</title>
        <authorList>
            <person name="Li L."/>
            <person name="Cleenwerck I."/>
            <person name="De Vuyst L."/>
            <person name="Vandamme P."/>
        </authorList>
    </citation>
    <scope>NUCLEOTIDE SEQUENCE [LARGE SCALE GENOMIC DNA]</scope>
    <source>
        <strain evidence="2 3">LMG 1552</strain>
    </source>
</reference>